<evidence type="ECO:0000259" key="2">
    <source>
        <dbReference type="Pfam" id="PF13524"/>
    </source>
</evidence>
<feature type="domain" description="DUF1972" evidence="1">
    <location>
        <begin position="6"/>
        <end position="177"/>
    </location>
</feature>
<feature type="domain" description="Spore protein YkvP/CgeB glycosyl transferase-like" evidence="2">
    <location>
        <begin position="214"/>
        <end position="359"/>
    </location>
</feature>
<evidence type="ECO:0000313" key="3">
    <source>
        <dbReference type="EMBL" id="CAI06956.1"/>
    </source>
</evidence>
<keyword evidence="4" id="KW-1185">Reference proteome</keyword>
<proteinExistence type="predicted"/>
<dbReference type="PANTHER" id="PTHR12526">
    <property type="entry name" value="GLYCOSYLTRANSFERASE"/>
    <property type="match status" value="1"/>
</dbReference>
<evidence type="ECO:0000259" key="1">
    <source>
        <dbReference type="Pfam" id="PF09314"/>
    </source>
</evidence>
<dbReference type="RefSeq" id="WP_011236682.1">
    <property type="nucleotide sequence ID" value="NC_006513.1"/>
</dbReference>
<dbReference type="InterPro" id="IPR055259">
    <property type="entry name" value="YkvP/CgeB_Glyco_trans-like"/>
</dbReference>
<dbReference type="GO" id="GO:0016757">
    <property type="term" value="F:glycosyltransferase activity"/>
    <property type="evidence" value="ECO:0007669"/>
    <property type="project" value="TreeGrafter"/>
</dbReference>
<dbReference type="SUPFAM" id="SSF53756">
    <property type="entry name" value="UDP-Glycosyltransferase/glycogen phosphorylase"/>
    <property type="match status" value="1"/>
</dbReference>
<dbReference type="STRING" id="76114.ebA1517"/>
<dbReference type="eggNOG" id="COG0438">
    <property type="taxonomic scope" value="Bacteria"/>
</dbReference>
<dbReference type="InterPro" id="IPR015393">
    <property type="entry name" value="DUF1972"/>
</dbReference>
<dbReference type="HOGENOM" id="CLU_009583_3_0_4"/>
<dbReference type="OrthoDB" id="9792269at2"/>
<name>Q5P6V5_AROAE</name>
<evidence type="ECO:0000313" key="4">
    <source>
        <dbReference type="Proteomes" id="UP000006552"/>
    </source>
</evidence>
<sequence>MTKYTLNILGIRGVPAQHGGFETFAEKLSLYLSKRGWAITVYCQEDGAGMPWESGWQGVRRIHIPVKRQGAAGTVIFDWVAARHAKTQEGLFLTLGYNTAIFNLLQRVKGQLNVINMDGIEWRRDKWGLIAKTWFWLNERAGCWIGNHLVADHPRIKDHLATRVRADKITMIPYGGDEVLSADAGLLTAYGIEPGAFSVIIARPEPENSFLEMVRAFSSKRRGHKLVVLGNFSPELNAFHKEVMNAASGEVIFPGAIYEAPVVQALRFYSRFYLHGHRVGGTNPSLVEALGAGCAVIAHDNHFNRWVAGPEAAYFKDEAECASLFDRLLADDAAVQRMKAASRARFYERFTWEQVLSEYEELLIRWYPKD</sequence>
<dbReference type="PANTHER" id="PTHR12526:SF636">
    <property type="entry name" value="BLL3647 PROTEIN"/>
    <property type="match status" value="1"/>
</dbReference>
<organism evidence="3 4">
    <name type="scientific">Aromatoleum aromaticum (strain DSM 19018 / LMG 30748 / EbN1)</name>
    <name type="common">Azoarcus sp. (strain EbN1)</name>
    <dbReference type="NCBI Taxonomy" id="76114"/>
    <lineage>
        <taxon>Bacteria</taxon>
        <taxon>Pseudomonadati</taxon>
        <taxon>Pseudomonadota</taxon>
        <taxon>Betaproteobacteria</taxon>
        <taxon>Rhodocyclales</taxon>
        <taxon>Rhodocyclaceae</taxon>
        <taxon>Aromatoleum</taxon>
    </lineage>
</organism>
<gene>
    <name evidence="3" type="ORF">ebA1517</name>
</gene>
<dbReference type="Pfam" id="PF09314">
    <property type="entry name" value="DUF1972"/>
    <property type="match status" value="1"/>
</dbReference>
<accession>Q5P6V5</accession>
<dbReference type="Gene3D" id="3.40.50.2000">
    <property type="entry name" value="Glycogen Phosphorylase B"/>
    <property type="match status" value="2"/>
</dbReference>
<dbReference type="Proteomes" id="UP000006552">
    <property type="component" value="Chromosome"/>
</dbReference>
<dbReference type="KEGG" id="eba:ebA1517"/>
<dbReference type="EMBL" id="CR555306">
    <property type="protein sequence ID" value="CAI06956.1"/>
    <property type="molecule type" value="Genomic_DNA"/>
</dbReference>
<dbReference type="AlphaFoldDB" id="Q5P6V5"/>
<protein>
    <submittedName>
        <fullName evidence="3">Predicted Glycosyltransferase, RfaG</fullName>
    </submittedName>
</protein>
<dbReference type="Pfam" id="PF13524">
    <property type="entry name" value="Glyco_trans_1_2"/>
    <property type="match status" value="1"/>
</dbReference>
<dbReference type="CAZy" id="GT4">
    <property type="family name" value="Glycosyltransferase Family 4"/>
</dbReference>
<reference evidence="3 4" key="1">
    <citation type="journal article" date="2005" name="Arch. Microbiol.">
        <title>The genome sequence of an anaerobic aromatic-degrading denitrifying bacterium, strain EbN1.</title>
        <authorList>
            <person name="Rabus R."/>
            <person name="Kube M."/>
            <person name="Heider J."/>
            <person name="Beck A."/>
            <person name="Heitmann K."/>
            <person name="Widdel F."/>
            <person name="Reinhardt R."/>
        </authorList>
    </citation>
    <scope>NUCLEOTIDE SEQUENCE [LARGE SCALE GENOMIC DNA]</scope>
    <source>
        <strain evidence="3 4">EbN1</strain>
    </source>
</reference>